<gene>
    <name evidence="1" type="ORF">ERS739220_01503</name>
</gene>
<dbReference type="Proteomes" id="UP000052257">
    <property type="component" value="Unassembled WGS sequence"/>
</dbReference>
<reference evidence="1 2" key="1">
    <citation type="submission" date="2015-11" db="EMBL/GenBank/DDBJ databases">
        <authorList>
            <consortium name="Pathogen Informatics"/>
        </authorList>
    </citation>
    <scope>NUCLEOTIDE SEQUENCE [LARGE SCALE GENOMIC DNA]</scope>
    <source>
        <strain evidence="1 2">006A-0191</strain>
    </source>
</reference>
<accession>A0A9W5ATS0</accession>
<dbReference type="EMBL" id="FAUW01000004">
    <property type="protein sequence ID" value="CUU84529.1"/>
    <property type="molecule type" value="Genomic_DNA"/>
</dbReference>
<protein>
    <submittedName>
        <fullName evidence="1">Uncharacterized protein</fullName>
    </submittedName>
</protein>
<organism evidence="1 2">
    <name type="scientific">Campylobacter hyointestinalis subsp. hyointestinalis</name>
    <dbReference type="NCBI Taxonomy" id="91352"/>
    <lineage>
        <taxon>Bacteria</taxon>
        <taxon>Pseudomonadati</taxon>
        <taxon>Campylobacterota</taxon>
        <taxon>Epsilonproteobacteria</taxon>
        <taxon>Campylobacterales</taxon>
        <taxon>Campylobacteraceae</taxon>
        <taxon>Campylobacter</taxon>
    </lineage>
</organism>
<evidence type="ECO:0000313" key="1">
    <source>
        <dbReference type="EMBL" id="CUU84529.1"/>
    </source>
</evidence>
<dbReference type="RefSeq" id="WP_059426974.1">
    <property type="nucleotide sequence ID" value="NZ_FAUT01000001.1"/>
</dbReference>
<dbReference type="GeneID" id="29474504"/>
<evidence type="ECO:0000313" key="2">
    <source>
        <dbReference type="Proteomes" id="UP000052257"/>
    </source>
</evidence>
<sequence length="85" mass="10128">MDRRYNTFERAYETMTELSNTPLPFEQISNMSDREIMFLKKTIEMMANYLDSIGFEFKGLSEEVLTFIGEEMEQIEQTKPILTHF</sequence>
<name>A0A9W5ATS0_CAMHY</name>
<comment type="caution">
    <text evidence="1">The sequence shown here is derived from an EMBL/GenBank/DDBJ whole genome shotgun (WGS) entry which is preliminary data.</text>
</comment>
<proteinExistence type="predicted"/>
<dbReference type="AlphaFoldDB" id="A0A9W5ATS0"/>